<evidence type="ECO:0000256" key="4">
    <source>
        <dbReference type="ARBA" id="ARBA00022692"/>
    </source>
</evidence>
<dbReference type="PROSITE" id="PS01096">
    <property type="entry name" value="PPIC_PPIASE_1"/>
    <property type="match status" value="1"/>
</dbReference>
<accession>A0ABY6DRR3</accession>
<sequence>MFDIVQKNRTLVQIVLGLVALGLVVGAGVTGYSALEGDGNYLAKVDGKPITEYDVQQAVAGQPISNEMRPMVVEQLVQQRLVLAAAKRLNLTASDEQLRQAIAQMEDFHENGKFSPQRYQTLLGAQQMSPAQFEQRVRDSLTARALFGTYGATAIASKTASARLAKLIGERREIQTVSLRPEDYVARVSVTPDEVKKYYESNQSDFRVPEMVRLEYVLLSKAQLAAKQQVSDAEVQKYIDEHKAQLLGEQRRVSHILIEADKDAKPPVRQQARAEAEALRKVLLAEPHRFAELAKQHSKDPVSAAEGGELGWFGADADFVAPFKEAMLKLPKGQLSEVVETQYGYHLIRVDDIRGKSVDEVKPQVLAKLQQEKVDAQFTGQVQQFSETVYQKADSLKPAAEQFQVPVLQSGWVTRQGAQDPQLKSPKLVEAVFNDDVLKAKHNSEAVEVAPGEWISARVLEYKPAQLTPLETVRAQVEQRVKLKKAEKLVLEEGAKQLAALQAGQTLPLIWEAPREVGRVGEPGLDAQTVAALFLPKPDKLPAYAGKPAAGGSYVLYKVVSVVPAPELTPQMAEQMRVQTERMYSQVEVMRYLEDLKGQIEVQYGAKVPQQP</sequence>
<evidence type="ECO:0000256" key="11">
    <source>
        <dbReference type="ARBA" id="ARBA00042775"/>
    </source>
</evidence>
<evidence type="ECO:0000313" key="14">
    <source>
        <dbReference type="EMBL" id="UXY17065.1"/>
    </source>
</evidence>
<dbReference type="SUPFAM" id="SSF54534">
    <property type="entry name" value="FKBP-like"/>
    <property type="match status" value="1"/>
</dbReference>
<comment type="similarity">
    <text evidence="9">Belongs to the PpiD chaperone family.</text>
</comment>
<keyword evidence="7" id="KW-0143">Chaperone</keyword>
<dbReference type="InterPro" id="IPR000297">
    <property type="entry name" value="PPIase_PpiC"/>
</dbReference>
<keyword evidence="2" id="KW-1003">Cell membrane</keyword>
<evidence type="ECO:0000256" key="7">
    <source>
        <dbReference type="ARBA" id="ARBA00023186"/>
    </source>
</evidence>
<evidence type="ECO:0000256" key="9">
    <source>
        <dbReference type="ARBA" id="ARBA00038408"/>
    </source>
</evidence>
<organism evidence="14 15">
    <name type="scientific">Chitiniphilus purpureus</name>
    <dbReference type="NCBI Taxonomy" id="2981137"/>
    <lineage>
        <taxon>Bacteria</taxon>
        <taxon>Pseudomonadati</taxon>
        <taxon>Pseudomonadota</taxon>
        <taxon>Betaproteobacteria</taxon>
        <taxon>Neisseriales</taxon>
        <taxon>Chitinibacteraceae</taxon>
        <taxon>Chitiniphilus</taxon>
    </lineage>
</organism>
<evidence type="ECO:0000256" key="1">
    <source>
        <dbReference type="ARBA" id="ARBA00004382"/>
    </source>
</evidence>
<dbReference type="InterPro" id="IPR046357">
    <property type="entry name" value="PPIase_dom_sf"/>
</dbReference>
<dbReference type="PANTHER" id="PTHR47529">
    <property type="entry name" value="PEPTIDYL-PROLYL CIS-TRANS ISOMERASE D"/>
    <property type="match status" value="1"/>
</dbReference>
<dbReference type="Proteomes" id="UP001061302">
    <property type="component" value="Chromosome"/>
</dbReference>
<keyword evidence="4" id="KW-0812">Transmembrane</keyword>
<evidence type="ECO:0000256" key="10">
    <source>
        <dbReference type="ARBA" id="ARBA00040743"/>
    </source>
</evidence>
<dbReference type="PROSITE" id="PS50198">
    <property type="entry name" value="PPIC_PPIASE_2"/>
    <property type="match status" value="1"/>
</dbReference>
<feature type="domain" description="PpiC" evidence="13">
    <location>
        <begin position="248"/>
        <end position="352"/>
    </location>
</feature>
<evidence type="ECO:0000259" key="13">
    <source>
        <dbReference type="PROSITE" id="PS50198"/>
    </source>
</evidence>
<name>A0ABY6DRR3_9NEIS</name>
<dbReference type="SUPFAM" id="SSF109998">
    <property type="entry name" value="Triger factor/SurA peptide-binding domain-like"/>
    <property type="match status" value="1"/>
</dbReference>
<dbReference type="Pfam" id="PF13624">
    <property type="entry name" value="SurA_N_3"/>
    <property type="match status" value="1"/>
</dbReference>
<dbReference type="Gene3D" id="3.10.50.40">
    <property type="match status" value="1"/>
</dbReference>
<keyword evidence="5" id="KW-1133">Transmembrane helix</keyword>
<gene>
    <name evidence="14" type="ORF">N8I74_08670</name>
</gene>
<dbReference type="Gene3D" id="1.10.4030.10">
    <property type="entry name" value="Porin chaperone SurA, peptide-binding domain"/>
    <property type="match status" value="1"/>
</dbReference>
<evidence type="ECO:0000313" key="15">
    <source>
        <dbReference type="Proteomes" id="UP001061302"/>
    </source>
</evidence>
<keyword evidence="6" id="KW-0472">Membrane</keyword>
<evidence type="ECO:0000256" key="3">
    <source>
        <dbReference type="ARBA" id="ARBA00022519"/>
    </source>
</evidence>
<evidence type="ECO:0000256" key="2">
    <source>
        <dbReference type="ARBA" id="ARBA00022475"/>
    </source>
</evidence>
<evidence type="ECO:0000256" key="6">
    <source>
        <dbReference type="ARBA" id="ARBA00023136"/>
    </source>
</evidence>
<dbReference type="InterPro" id="IPR023058">
    <property type="entry name" value="PPIase_PpiC_CS"/>
</dbReference>
<keyword evidence="3" id="KW-0997">Cell inner membrane</keyword>
<reference evidence="14" key="1">
    <citation type="submission" date="2022-10" db="EMBL/GenBank/DDBJ databases">
        <title>Chitiniphilus purpureus sp. nov., a novel chitin-degrading bacterium isolated from crawfish pond sediment.</title>
        <authorList>
            <person name="Li K."/>
        </authorList>
    </citation>
    <scope>NUCLEOTIDE SEQUENCE</scope>
    <source>
        <strain evidence="14">CD1</strain>
    </source>
</reference>
<comment type="subcellular location">
    <subcellularLocation>
        <location evidence="1">Cell inner membrane</location>
        <topology evidence="1">Single-pass type II membrane protein</topology>
        <orientation evidence="1">Periplasmic side</orientation>
    </subcellularLocation>
</comment>
<dbReference type="Pfam" id="PF13616">
    <property type="entry name" value="Rotamase_3"/>
    <property type="match status" value="1"/>
</dbReference>
<protein>
    <recommendedName>
        <fullName evidence="10">Periplasmic chaperone PpiD</fullName>
    </recommendedName>
    <alternativeName>
        <fullName evidence="11">Periplasmic folding chaperone</fullName>
    </alternativeName>
</protein>
<dbReference type="PANTHER" id="PTHR47529:SF1">
    <property type="entry name" value="PERIPLASMIC CHAPERONE PPID"/>
    <property type="match status" value="1"/>
</dbReference>
<keyword evidence="12" id="KW-0697">Rotamase</keyword>
<dbReference type="EMBL" id="CP106753">
    <property type="protein sequence ID" value="UXY17065.1"/>
    <property type="molecule type" value="Genomic_DNA"/>
</dbReference>
<proteinExistence type="inferred from homology"/>
<keyword evidence="15" id="KW-1185">Reference proteome</keyword>
<dbReference type="InterPro" id="IPR027304">
    <property type="entry name" value="Trigger_fact/SurA_dom_sf"/>
</dbReference>
<keyword evidence="8 12" id="KW-0413">Isomerase</keyword>
<evidence type="ECO:0000256" key="12">
    <source>
        <dbReference type="PROSITE-ProRule" id="PRU00278"/>
    </source>
</evidence>
<evidence type="ECO:0000256" key="8">
    <source>
        <dbReference type="ARBA" id="ARBA00023235"/>
    </source>
</evidence>
<dbReference type="RefSeq" id="WP_263126494.1">
    <property type="nucleotide sequence ID" value="NZ_CP106753.1"/>
</dbReference>
<evidence type="ECO:0000256" key="5">
    <source>
        <dbReference type="ARBA" id="ARBA00022989"/>
    </source>
</evidence>
<dbReference type="InterPro" id="IPR052029">
    <property type="entry name" value="PpiD_chaperone"/>
</dbReference>